<organism evidence="23 24">
    <name type="scientific">Cajanus cajan</name>
    <name type="common">Pigeon pea</name>
    <name type="synonym">Cajanus indicus</name>
    <dbReference type="NCBI Taxonomy" id="3821"/>
    <lineage>
        <taxon>Eukaryota</taxon>
        <taxon>Viridiplantae</taxon>
        <taxon>Streptophyta</taxon>
        <taxon>Embryophyta</taxon>
        <taxon>Tracheophyta</taxon>
        <taxon>Spermatophyta</taxon>
        <taxon>Magnoliopsida</taxon>
        <taxon>eudicotyledons</taxon>
        <taxon>Gunneridae</taxon>
        <taxon>Pentapetalae</taxon>
        <taxon>rosids</taxon>
        <taxon>fabids</taxon>
        <taxon>Fabales</taxon>
        <taxon>Fabaceae</taxon>
        <taxon>Papilionoideae</taxon>
        <taxon>50 kb inversion clade</taxon>
        <taxon>NPAAA clade</taxon>
        <taxon>indigoferoid/millettioid clade</taxon>
        <taxon>Phaseoleae</taxon>
        <taxon>Cajanus</taxon>
    </lineage>
</organism>
<dbReference type="Proteomes" id="UP000075243">
    <property type="component" value="Unassembled WGS sequence"/>
</dbReference>
<keyword evidence="14" id="KW-0472">Membrane</keyword>
<evidence type="ECO:0000256" key="14">
    <source>
        <dbReference type="ARBA" id="ARBA00023136"/>
    </source>
</evidence>
<name>A0A151RJX4_CAJCA</name>
<dbReference type="Pfam" id="PF08263">
    <property type="entry name" value="LRRNT_2"/>
    <property type="match status" value="2"/>
</dbReference>
<evidence type="ECO:0000256" key="15">
    <source>
        <dbReference type="ARBA" id="ARBA00023157"/>
    </source>
</evidence>
<gene>
    <name evidence="23" type="ORF">KK1_035706</name>
</gene>
<dbReference type="PROSITE" id="PS50011">
    <property type="entry name" value="PROTEIN_KINASE_DOM"/>
    <property type="match status" value="2"/>
</dbReference>
<dbReference type="GO" id="GO:0016020">
    <property type="term" value="C:membrane"/>
    <property type="evidence" value="ECO:0007669"/>
    <property type="project" value="UniProtKB-SubCell"/>
</dbReference>
<dbReference type="SUPFAM" id="SSF56112">
    <property type="entry name" value="Protein kinase-like (PK-like)"/>
    <property type="match status" value="2"/>
</dbReference>
<evidence type="ECO:0000256" key="9">
    <source>
        <dbReference type="ARBA" id="ARBA00022737"/>
    </source>
</evidence>
<accession>A0A151RJX4</accession>
<keyword evidence="9" id="KW-0677">Repeat</keyword>
<dbReference type="OMA" id="SIPQDFF"/>
<evidence type="ECO:0000256" key="19">
    <source>
        <dbReference type="ARBA" id="ARBA00048679"/>
    </source>
</evidence>
<dbReference type="InterPro" id="IPR003591">
    <property type="entry name" value="Leu-rich_rpt_typical-subtyp"/>
</dbReference>
<dbReference type="PROSITE" id="PS00108">
    <property type="entry name" value="PROTEIN_KINASE_ST"/>
    <property type="match status" value="2"/>
</dbReference>
<keyword evidence="13" id="KW-1133">Transmembrane helix</keyword>
<dbReference type="InterPro" id="IPR008271">
    <property type="entry name" value="Ser/Thr_kinase_AS"/>
</dbReference>
<keyword evidence="8" id="KW-0732">Signal</keyword>
<evidence type="ECO:0000256" key="2">
    <source>
        <dbReference type="ARBA" id="ARBA00008684"/>
    </source>
</evidence>
<dbReference type="PANTHER" id="PTHR47986:SF13">
    <property type="entry name" value="RECEPTOR PROTEIN KINASE TMK1-LIKE"/>
    <property type="match status" value="1"/>
</dbReference>
<evidence type="ECO:0000256" key="16">
    <source>
        <dbReference type="ARBA" id="ARBA00023170"/>
    </source>
</evidence>
<dbReference type="InterPro" id="IPR013210">
    <property type="entry name" value="LRR_N_plant-typ"/>
</dbReference>
<dbReference type="FunFam" id="3.30.200.20:FF:000226">
    <property type="entry name" value="receptor protein kinase TMK1"/>
    <property type="match status" value="2"/>
</dbReference>
<comment type="similarity">
    <text evidence="2">Belongs to the protein kinase superfamily. Ser/Thr protein kinase family.</text>
</comment>
<dbReference type="FunFam" id="1.10.510.10:FF:000198">
    <property type="entry name" value="receptor protein kinase TMK1"/>
    <property type="match status" value="2"/>
</dbReference>
<dbReference type="GO" id="GO:0004674">
    <property type="term" value="F:protein serine/threonine kinase activity"/>
    <property type="evidence" value="ECO:0007669"/>
    <property type="project" value="UniProtKB-KW"/>
</dbReference>
<dbReference type="InterPro" id="IPR001245">
    <property type="entry name" value="Ser-Thr/Tyr_kinase_cat_dom"/>
</dbReference>
<comment type="catalytic activity">
    <reaction evidence="18">
        <text>L-threonyl-[protein] + ATP = O-phospho-L-threonyl-[protein] + ADP + H(+)</text>
        <dbReference type="Rhea" id="RHEA:46608"/>
        <dbReference type="Rhea" id="RHEA-COMP:11060"/>
        <dbReference type="Rhea" id="RHEA-COMP:11605"/>
        <dbReference type="ChEBI" id="CHEBI:15378"/>
        <dbReference type="ChEBI" id="CHEBI:30013"/>
        <dbReference type="ChEBI" id="CHEBI:30616"/>
        <dbReference type="ChEBI" id="CHEBI:61977"/>
        <dbReference type="ChEBI" id="CHEBI:456216"/>
        <dbReference type="EC" id="2.7.11.1"/>
    </reaction>
</comment>
<feature type="domain" description="Protein kinase" evidence="22">
    <location>
        <begin position="1390"/>
        <end position="1670"/>
    </location>
</feature>
<dbReference type="Gene3D" id="1.10.510.10">
    <property type="entry name" value="Transferase(Phosphotransferase) domain 1"/>
    <property type="match status" value="2"/>
</dbReference>
<dbReference type="SUPFAM" id="SSF52058">
    <property type="entry name" value="L domain-like"/>
    <property type="match status" value="2"/>
</dbReference>
<dbReference type="Pfam" id="PF00560">
    <property type="entry name" value="LRR_1"/>
    <property type="match status" value="5"/>
</dbReference>
<feature type="binding site" evidence="20">
    <location>
        <position position="397"/>
    </location>
    <ligand>
        <name>ATP</name>
        <dbReference type="ChEBI" id="CHEBI:30616"/>
    </ligand>
</feature>
<keyword evidence="17" id="KW-0325">Glycoprotein</keyword>
<dbReference type="InterPro" id="IPR011009">
    <property type="entry name" value="Kinase-like_dom_sf"/>
</dbReference>
<dbReference type="FunFam" id="3.80.10.10:FF:000190">
    <property type="entry name" value="Receptor-like kinase TMK4"/>
    <property type="match status" value="1"/>
</dbReference>
<evidence type="ECO:0000256" key="11">
    <source>
        <dbReference type="ARBA" id="ARBA00022777"/>
    </source>
</evidence>
<comment type="catalytic activity">
    <reaction evidence="19">
        <text>L-seryl-[protein] + ATP = O-phospho-L-seryl-[protein] + ADP + H(+)</text>
        <dbReference type="Rhea" id="RHEA:17989"/>
        <dbReference type="Rhea" id="RHEA-COMP:9863"/>
        <dbReference type="Rhea" id="RHEA-COMP:11604"/>
        <dbReference type="ChEBI" id="CHEBI:15378"/>
        <dbReference type="ChEBI" id="CHEBI:29999"/>
        <dbReference type="ChEBI" id="CHEBI:30616"/>
        <dbReference type="ChEBI" id="CHEBI:83421"/>
        <dbReference type="ChEBI" id="CHEBI:456216"/>
        <dbReference type="EC" id="2.7.11.1"/>
    </reaction>
</comment>
<keyword evidence="16 23" id="KW-0675">Receptor</keyword>
<evidence type="ECO:0000256" key="3">
    <source>
        <dbReference type="ARBA" id="ARBA00012513"/>
    </source>
</evidence>
<keyword evidence="5" id="KW-0433">Leucine-rich repeat</keyword>
<dbReference type="SMART" id="SM00220">
    <property type="entry name" value="S_TKc"/>
    <property type="match status" value="2"/>
</dbReference>
<evidence type="ECO:0000256" key="17">
    <source>
        <dbReference type="ARBA" id="ARBA00023180"/>
    </source>
</evidence>
<dbReference type="InterPro" id="IPR001611">
    <property type="entry name" value="Leu-rich_rpt"/>
</dbReference>
<dbReference type="Pfam" id="PF07714">
    <property type="entry name" value="PK_Tyr_Ser-Thr"/>
    <property type="match status" value="2"/>
</dbReference>
<evidence type="ECO:0000256" key="4">
    <source>
        <dbReference type="ARBA" id="ARBA00022527"/>
    </source>
</evidence>
<dbReference type="GO" id="GO:0005524">
    <property type="term" value="F:ATP binding"/>
    <property type="evidence" value="ECO:0007669"/>
    <property type="project" value="UniProtKB-UniRule"/>
</dbReference>
<evidence type="ECO:0000313" key="24">
    <source>
        <dbReference type="Proteomes" id="UP000075243"/>
    </source>
</evidence>
<keyword evidence="15" id="KW-1015">Disulfide bond</keyword>
<evidence type="ECO:0000256" key="6">
    <source>
        <dbReference type="ARBA" id="ARBA00022679"/>
    </source>
</evidence>
<protein>
    <recommendedName>
        <fullName evidence="3">non-specific serine/threonine protein kinase</fullName>
        <ecNumber evidence="3">2.7.11.1</ecNumber>
    </recommendedName>
</protein>
<comment type="subcellular location">
    <subcellularLocation>
        <location evidence="1">Membrane</location>
        <topology evidence="1">Single-pass membrane protein</topology>
    </subcellularLocation>
</comment>
<evidence type="ECO:0000256" key="21">
    <source>
        <dbReference type="SAM" id="MobiDB-lite"/>
    </source>
</evidence>
<dbReference type="PANTHER" id="PTHR47986">
    <property type="entry name" value="OSJNBA0070M12.3 PROTEIN"/>
    <property type="match status" value="1"/>
</dbReference>
<feature type="region of interest" description="Disordered" evidence="21">
    <location>
        <begin position="1715"/>
        <end position="1736"/>
    </location>
</feature>
<keyword evidence="4" id="KW-0723">Serine/threonine-protein kinase</keyword>
<dbReference type="FunFam" id="3.80.10.10:FF:000129">
    <property type="entry name" value="Leucine-rich repeat receptor-like kinase"/>
    <property type="match status" value="1"/>
</dbReference>
<dbReference type="InterPro" id="IPR017441">
    <property type="entry name" value="Protein_kinase_ATP_BS"/>
</dbReference>
<dbReference type="Gene3D" id="3.80.10.10">
    <property type="entry name" value="Ribonuclease Inhibitor"/>
    <property type="match status" value="4"/>
</dbReference>
<evidence type="ECO:0000256" key="20">
    <source>
        <dbReference type="PROSITE-ProRule" id="PRU10141"/>
    </source>
</evidence>
<keyword evidence="7" id="KW-0812">Transmembrane</keyword>
<dbReference type="FunFam" id="3.80.10.10:FF:000095">
    <property type="entry name" value="LRR receptor-like serine/threonine-protein kinase GSO1"/>
    <property type="match status" value="1"/>
</dbReference>
<evidence type="ECO:0000256" key="13">
    <source>
        <dbReference type="ARBA" id="ARBA00022989"/>
    </source>
</evidence>
<feature type="binding site" evidence="20">
    <location>
        <position position="1418"/>
    </location>
    <ligand>
        <name>ATP</name>
        <dbReference type="ChEBI" id="CHEBI:30616"/>
    </ligand>
</feature>
<dbReference type="STRING" id="3821.A0A151RJX4"/>
<evidence type="ECO:0000256" key="5">
    <source>
        <dbReference type="ARBA" id="ARBA00022614"/>
    </source>
</evidence>
<evidence type="ECO:0000256" key="10">
    <source>
        <dbReference type="ARBA" id="ARBA00022741"/>
    </source>
</evidence>
<keyword evidence="10 20" id="KW-0547">Nucleotide-binding</keyword>
<evidence type="ECO:0000256" key="8">
    <source>
        <dbReference type="ARBA" id="ARBA00022729"/>
    </source>
</evidence>
<dbReference type="CDD" id="cd14066">
    <property type="entry name" value="STKc_IRAK"/>
    <property type="match status" value="2"/>
</dbReference>
<dbReference type="InterPro" id="IPR052422">
    <property type="entry name" value="Auxin_Ser/Thr_Kinase"/>
</dbReference>
<dbReference type="PROSITE" id="PS00107">
    <property type="entry name" value="PROTEIN_KINASE_ATP"/>
    <property type="match status" value="2"/>
</dbReference>
<feature type="domain" description="Protein kinase" evidence="22">
    <location>
        <begin position="369"/>
        <end position="649"/>
    </location>
</feature>
<dbReference type="Gene3D" id="3.30.200.20">
    <property type="entry name" value="Phosphorylase Kinase, domain 1"/>
    <property type="match status" value="2"/>
</dbReference>
<evidence type="ECO:0000313" key="23">
    <source>
        <dbReference type="EMBL" id="KYP42859.1"/>
    </source>
</evidence>
<keyword evidence="24" id="KW-1185">Reference proteome</keyword>
<dbReference type="EC" id="2.7.11.1" evidence="3"/>
<keyword evidence="11 23" id="KW-0418">Kinase</keyword>
<proteinExistence type="inferred from homology"/>
<evidence type="ECO:0000259" key="22">
    <source>
        <dbReference type="PROSITE" id="PS50011"/>
    </source>
</evidence>
<evidence type="ECO:0000256" key="7">
    <source>
        <dbReference type="ARBA" id="ARBA00022692"/>
    </source>
</evidence>
<dbReference type="Gramene" id="C.cajan_38424.t">
    <property type="protein sequence ID" value="C.cajan_38424.t"/>
    <property type="gene ID" value="C.cajan_38424"/>
</dbReference>
<evidence type="ECO:0000256" key="12">
    <source>
        <dbReference type="ARBA" id="ARBA00022840"/>
    </source>
</evidence>
<dbReference type="SMART" id="SM00369">
    <property type="entry name" value="LRR_TYP"/>
    <property type="match status" value="11"/>
</dbReference>
<reference evidence="23" key="1">
    <citation type="journal article" date="2012" name="Nat. Biotechnol.">
        <title>Draft genome sequence of pigeonpea (Cajanus cajan), an orphan legume crop of resource-poor farmers.</title>
        <authorList>
            <person name="Varshney R.K."/>
            <person name="Chen W."/>
            <person name="Li Y."/>
            <person name="Bharti A.K."/>
            <person name="Saxena R.K."/>
            <person name="Schlueter J.A."/>
            <person name="Donoghue M.T."/>
            <person name="Azam S."/>
            <person name="Fan G."/>
            <person name="Whaley A.M."/>
            <person name="Farmer A.D."/>
            <person name="Sheridan J."/>
            <person name="Iwata A."/>
            <person name="Tuteja R."/>
            <person name="Penmetsa R.V."/>
            <person name="Wu W."/>
            <person name="Upadhyaya H.D."/>
            <person name="Yang S.P."/>
            <person name="Shah T."/>
            <person name="Saxena K.B."/>
            <person name="Michael T."/>
            <person name="McCombie W.R."/>
            <person name="Yang B."/>
            <person name="Zhang G."/>
            <person name="Yang H."/>
            <person name="Wang J."/>
            <person name="Spillane C."/>
            <person name="Cook D.R."/>
            <person name="May G.D."/>
            <person name="Xu X."/>
            <person name="Jackson S.A."/>
        </authorList>
    </citation>
    <scope>NUCLEOTIDE SEQUENCE [LARGE SCALE GENOMIC DNA]</scope>
</reference>
<sequence>MLENLGLQNNKLNGPLPSLNGLSNLRYAFLNFNEFDSIPQDFFHGLQSLEVLALDYNHLNASSGGWRFPPTLESSAQLRNLSCMSCNLVGPIPGFLGGMASLSVVQLSGNNLSGEIPATLSAAEALQVLWLNNQRGGGLTGRIDVVASMVSLTSLWLHGNKFSGTVPVNIGDLVSLKDLDLNGNELVGLIPRGLSEMKLDRLDLNNNRFMGPIPEFEAGKVMEMIVLEKFNLSGSLSPSVGKLDSLVEIRLGGNDISGGIPSNWTSLRSLTLLDLSGNNISLPLPSFRKGLKLVIDGNPLLRSLVIHPRDASDSDNVLKIVVANNGNGGVSTVTGTGSGGSNGSGDARVIEAGNLVISVQVLRKVTNNFARENEVGRGGFGVVYKGELEDGTKIAVKRMESGVISSKALDEFQSEIAVLSKVRHRHLVSLLGYSVEGNERILVYEYMPQGALSMHLFHWKSFQLEPLSWKRRLNIALDVARGMEYLHSLAHQIFIHRDLKSSNILLGDDFRAKVSDFGLVKLAPDGKKSVVTRLAGTFGYLAPEYAVTGKVTTKADVFSFGVVLMELLTGLMALDEDRPEESQYLASWFWHIKSDKEKLMAAIDPALDIKEETFDSVSIIAELAGHCTAREPNQRPDMSHAVNVLGPLVEKWKPLDDDTEEYSGIDYSLPLNQMVKGWQETEGKDLSYVDLEDSKSSIPARPNGFAESFTSVDGRFATQWLDNIPRKKWTLTWDNRRRWGHMTTNLVESINSILKKTQNLPNYSMVMATYTRCNKFFVQRSREVDAMINAGHAYSKIESKTIQDAQSKANTHRVITFDKSSTRFLVKETQHPGEVRPAGRFIVRLDESGVIVAHSKKFISFACIYSLHAYMHTTTIKATYLSYIPYNKFQRYTKDSLESSDMKIIGLLTLRQLYGQIQNSKELSRVSPIDTQNGFSKRTVSLTHAMAHPLPFLLLCFFPLVLADTDPNDVKILNGFRRGLKNPELLPWPQEGGDPCGNGNGNAPWKYIFCNGNRVSQIQTKNLGLVGPLPPNLNELTMLENLGLQNNKLNGPLPSLNGLSNLRYAFLNFNEFDSIPQDFFHGLQSLEVLALDYNHLNASSGGWRFPPTLESSAQLRNLSCMSCNLVGPIPGFLGGMASLSVVQLSGNNLSGEIPATLSAAEALQVLWLNNQRGGGLTGRIDVVASMVSLTSLWLHGNKFSGTVPVNIGDLVSLKDLDLNGNELVGLIPRGLSEMKLDRLDLNNNRFMGPIPEFEAGKVSFGSNSFCLSKVGVMCAFEVMALLEFLAGLGYPQVLVDSWSGNDPCDGPWLGVKCNGDGKVEMIVLEKFNLSGSLSPSVGKLDSLVEIRLGGVSTVTGTGSGGSNGSGDARVIEAGNLVISVQVLRKVTNNFARENEVGRGGFGVVYKGELEDGTKIAVKRMESGVISSKALDEFQSEIAVLSKVRHRHLVSLLGYSVEGNERILVYEYMPQGALSMHLFHWKSFQLEPLSWKRRLNIALDVARGMEYLHSLAHQIFIHRDLKSSNILLGDDFRAKVSDFGLVKLAPDGKKSVVTRLAGTFGYLAPEYAVTGKVTTKADVFSFGVVLMELLTGLMALDEDRPEESQYLASWFWHIKSDKEKLMAAIDPALDIKEETFDSVSIIAELAGHCTAREPNQRPDMSHAVNVLGPLVEKWKPLDDDTEEYSGIDYSLPLNQMVKGWQETEGKDLSYVDLEDSKSSIPARPNGFAESFTSVDGR</sequence>
<evidence type="ECO:0000256" key="1">
    <source>
        <dbReference type="ARBA" id="ARBA00004167"/>
    </source>
</evidence>
<keyword evidence="12 20" id="KW-0067">ATP-binding</keyword>
<evidence type="ECO:0000256" key="18">
    <source>
        <dbReference type="ARBA" id="ARBA00047899"/>
    </source>
</evidence>
<dbReference type="InterPro" id="IPR032675">
    <property type="entry name" value="LRR_dom_sf"/>
</dbReference>
<keyword evidence="6" id="KW-0808">Transferase</keyword>
<dbReference type="InterPro" id="IPR000719">
    <property type="entry name" value="Prot_kinase_dom"/>
</dbReference>
<dbReference type="EMBL" id="KQ483696">
    <property type="protein sequence ID" value="KYP42859.1"/>
    <property type="molecule type" value="Genomic_DNA"/>
</dbReference>